<dbReference type="EMBL" id="JACMSC010000001">
    <property type="protein sequence ID" value="KAG6535531.1"/>
    <property type="molecule type" value="Genomic_DNA"/>
</dbReference>
<dbReference type="AlphaFoldDB" id="A0A8J5LXY2"/>
<sequence>MEQPMRNEFYQCYPRNLTIVYTENRPLTKQEVHKLVAEIAEQPKLIEKEALKLTEELSSQQEARASGDITPET</sequence>
<reference evidence="2 3" key="1">
    <citation type="submission" date="2020-08" db="EMBL/GenBank/DDBJ databases">
        <title>Plant Genome Project.</title>
        <authorList>
            <person name="Zhang R.-G."/>
        </authorList>
    </citation>
    <scope>NUCLEOTIDE SEQUENCE [LARGE SCALE GENOMIC DNA]</scope>
    <source>
        <tissue evidence="2">Rhizome</tissue>
    </source>
</reference>
<evidence type="ECO:0000313" key="1">
    <source>
        <dbReference type="EMBL" id="KAG6531269.1"/>
    </source>
</evidence>
<organism evidence="2 3">
    <name type="scientific">Zingiber officinale</name>
    <name type="common">Ginger</name>
    <name type="synonym">Amomum zingiber</name>
    <dbReference type="NCBI Taxonomy" id="94328"/>
    <lineage>
        <taxon>Eukaryota</taxon>
        <taxon>Viridiplantae</taxon>
        <taxon>Streptophyta</taxon>
        <taxon>Embryophyta</taxon>
        <taxon>Tracheophyta</taxon>
        <taxon>Spermatophyta</taxon>
        <taxon>Magnoliopsida</taxon>
        <taxon>Liliopsida</taxon>
        <taxon>Zingiberales</taxon>
        <taxon>Zingiberaceae</taxon>
        <taxon>Zingiber</taxon>
    </lineage>
</organism>
<dbReference type="Pfam" id="PF07028">
    <property type="entry name" value="DUF1319"/>
    <property type="match status" value="1"/>
</dbReference>
<dbReference type="Proteomes" id="UP000734854">
    <property type="component" value="Unassembled WGS sequence"/>
</dbReference>
<accession>A0A8J5LXY2</accession>
<evidence type="ECO:0000313" key="2">
    <source>
        <dbReference type="EMBL" id="KAG6535531.1"/>
    </source>
</evidence>
<keyword evidence="3" id="KW-1185">Reference proteome</keyword>
<dbReference type="EMBL" id="JACMSC010000002">
    <property type="protein sequence ID" value="KAG6531269.1"/>
    <property type="molecule type" value="Genomic_DNA"/>
</dbReference>
<name>A0A8J5LXY2_ZINOF</name>
<protein>
    <submittedName>
        <fullName evidence="2">Uncharacterized protein</fullName>
    </submittedName>
</protein>
<comment type="caution">
    <text evidence="2">The sequence shown here is derived from an EMBL/GenBank/DDBJ whole genome shotgun (WGS) entry which is preliminary data.</text>
</comment>
<evidence type="ECO:0000313" key="3">
    <source>
        <dbReference type="Proteomes" id="UP000734854"/>
    </source>
</evidence>
<gene>
    <name evidence="2" type="ORF">ZIOFF_000553</name>
    <name evidence="1" type="ORF">ZIOFF_005073</name>
</gene>
<dbReference type="InterPro" id="IPR010746">
    <property type="entry name" value="CYMV_Orf1"/>
</dbReference>
<proteinExistence type="predicted"/>